<feature type="repeat" description="ANK" evidence="2">
    <location>
        <begin position="950"/>
        <end position="982"/>
    </location>
</feature>
<dbReference type="GO" id="GO:0003824">
    <property type="term" value="F:catalytic activity"/>
    <property type="evidence" value="ECO:0007669"/>
    <property type="project" value="InterPro"/>
</dbReference>
<proteinExistence type="predicted"/>
<dbReference type="GeneID" id="10099705"/>
<dbReference type="Gene3D" id="3.40.50.300">
    <property type="entry name" value="P-loop containing nucleotide triphosphate hydrolases"/>
    <property type="match status" value="1"/>
</dbReference>
<evidence type="ECO:0000313" key="5">
    <source>
        <dbReference type="EMBL" id="BAE57037.1"/>
    </source>
</evidence>
<dbReference type="InterPro" id="IPR035994">
    <property type="entry name" value="Nucleoside_phosphorylase_sf"/>
</dbReference>
<accession>Q2UN28</accession>
<dbReference type="SUPFAM" id="SSF53167">
    <property type="entry name" value="Purine and uridine phosphorylases"/>
    <property type="match status" value="1"/>
</dbReference>
<feature type="repeat" description="ANK" evidence="2">
    <location>
        <begin position="983"/>
        <end position="1015"/>
    </location>
</feature>
<evidence type="ECO:0000259" key="3">
    <source>
        <dbReference type="Pfam" id="PF22939"/>
    </source>
</evidence>
<evidence type="ECO:0000313" key="6">
    <source>
        <dbReference type="Proteomes" id="UP000006564"/>
    </source>
</evidence>
<dbReference type="InterPro" id="IPR054471">
    <property type="entry name" value="GPIID_WHD"/>
</dbReference>
<evidence type="ECO:0000259" key="4">
    <source>
        <dbReference type="Pfam" id="PF24883"/>
    </source>
</evidence>
<dbReference type="GO" id="GO:0009116">
    <property type="term" value="P:nucleoside metabolic process"/>
    <property type="evidence" value="ECO:0007669"/>
    <property type="project" value="InterPro"/>
</dbReference>
<keyword evidence="1" id="KW-0677">Repeat</keyword>
<dbReference type="InterPro" id="IPR036770">
    <property type="entry name" value="Ankyrin_rpt-contain_sf"/>
</dbReference>
<dbReference type="Pfam" id="PF22939">
    <property type="entry name" value="WHD_GPIID"/>
    <property type="match status" value="1"/>
</dbReference>
<dbReference type="KEGG" id="aor:AO090001000528"/>
<dbReference type="SMART" id="SM00248">
    <property type="entry name" value="ANK"/>
    <property type="match status" value="8"/>
</dbReference>
<reference evidence="5 6" key="1">
    <citation type="journal article" date="2005" name="Nature">
        <title>Genome sequencing and analysis of Aspergillus oryzae.</title>
        <authorList>
            <person name="Machida M."/>
            <person name="Asai K."/>
            <person name="Sano M."/>
            <person name="Tanaka T."/>
            <person name="Kumagai T."/>
            <person name="Terai G."/>
            <person name="Kusumoto K."/>
            <person name="Arima T."/>
            <person name="Akita O."/>
            <person name="Kashiwagi Y."/>
            <person name="Abe K."/>
            <person name="Gomi K."/>
            <person name="Horiuchi H."/>
            <person name="Kitamoto K."/>
            <person name="Kobayashi T."/>
            <person name="Takeuchi M."/>
            <person name="Denning D.W."/>
            <person name="Galagan J.E."/>
            <person name="Nierman W.C."/>
            <person name="Yu J."/>
            <person name="Archer D.B."/>
            <person name="Bennett J.W."/>
            <person name="Bhatnagar D."/>
            <person name="Cleveland T.E."/>
            <person name="Fedorova N.D."/>
            <person name="Gotoh O."/>
            <person name="Horikawa H."/>
            <person name="Hosoyama A."/>
            <person name="Ichinomiya M."/>
            <person name="Igarashi R."/>
            <person name="Iwashita K."/>
            <person name="Juvvadi P.R."/>
            <person name="Kato M."/>
            <person name="Kato Y."/>
            <person name="Kin T."/>
            <person name="Kokubun A."/>
            <person name="Maeda H."/>
            <person name="Maeyama N."/>
            <person name="Maruyama J."/>
            <person name="Nagasaki H."/>
            <person name="Nakajima T."/>
            <person name="Oda K."/>
            <person name="Okada K."/>
            <person name="Paulsen I."/>
            <person name="Sakamoto K."/>
            <person name="Sawano T."/>
            <person name="Takahashi M."/>
            <person name="Takase K."/>
            <person name="Terabayashi Y."/>
            <person name="Wortman J."/>
            <person name="Yamada O."/>
            <person name="Yamagata Y."/>
            <person name="Anazawa H."/>
            <person name="Hata Y."/>
            <person name="Koide Y."/>
            <person name="Komori T."/>
            <person name="Koyama Y."/>
            <person name="Minetoki T."/>
            <person name="Suharnan S."/>
            <person name="Tanaka A."/>
            <person name="Isono K."/>
            <person name="Kuhara S."/>
            <person name="Ogasawara N."/>
            <person name="Kikuchi H."/>
        </authorList>
    </citation>
    <scope>NUCLEOTIDE SEQUENCE [LARGE SCALE GENOMIC DNA]</scope>
    <source>
        <strain evidence="6">ATCC 42149 / RIB 40</strain>
    </source>
</reference>
<dbReference type="Pfam" id="PF13637">
    <property type="entry name" value="Ank_4"/>
    <property type="match status" value="1"/>
</dbReference>
<dbReference type="Pfam" id="PF12796">
    <property type="entry name" value="Ank_2"/>
    <property type="match status" value="3"/>
</dbReference>
<dbReference type="SUPFAM" id="SSF48403">
    <property type="entry name" value="Ankyrin repeat"/>
    <property type="match status" value="1"/>
</dbReference>
<gene>
    <name evidence="5" type="ORF">AO090001000528</name>
</gene>
<feature type="domain" description="GPI inositol-deacylase winged helix" evidence="3">
    <location>
        <begin position="677"/>
        <end position="755"/>
    </location>
</feature>
<feature type="repeat" description="ANK" evidence="2">
    <location>
        <begin position="1118"/>
        <end position="1143"/>
    </location>
</feature>
<dbReference type="InterPro" id="IPR053137">
    <property type="entry name" value="NLR-like"/>
</dbReference>
<dbReference type="VEuPathDB" id="FungiDB:AO090001000528"/>
<feature type="repeat" description="ANK" evidence="2">
    <location>
        <begin position="1084"/>
        <end position="1116"/>
    </location>
</feature>
<dbReference type="PANTHER" id="PTHR46082:SF11">
    <property type="entry name" value="AAA+ ATPASE DOMAIN-CONTAINING PROTEIN-RELATED"/>
    <property type="match status" value="1"/>
</dbReference>
<dbReference type="PANTHER" id="PTHR46082">
    <property type="entry name" value="ATP/GTP-BINDING PROTEIN-RELATED"/>
    <property type="match status" value="1"/>
</dbReference>
<evidence type="ECO:0000256" key="2">
    <source>
        <dbReference type="PROSITE-ProRule" id="PRU00023"/>
    </source>
</evidence>
<dbReference type="PROSITE" id="PS50088">
    <property type="entry name" value="ANK_REPEAT"/>
    <property type="match status" value="8"/>
</dbReference>
<dbReference type="AlphaFoldDB" id="Q2UN28"/>
<dbReference type="InterPro" id="IPR056884">
    <property type="entry name" value="NPHP3-like_N"/>
</dbReference>
<keyword evidence="2" id="KW-0040">ANK repeat</keyword>
<organism evidence="5 6">
    <name type="scientific">Aspergillus oryzae (strain ATCC 42149 / RIB 40)</name>
    <name type="common">Yellow koji mold</name>
    <dbReference type="NCBI Taxonomy" id="510516"/>
    <lineage>
        <taxon>Eukaryota</taxon>
        <taxon>Fungi</taxon>
        <taxon>Dikarya</taxon>
        <taxon>Ascomycota</taxon>
        <taxon>Pezizomycotina</taxon>
        <taxon>Eurotiomycetes</taxon>
        <taxon>Eurotiomycetidae</taxon>
        <taxon>Eurotiales</taxon>
        <taxon>Aspergillaceae</taxon>
        <taxon>Aspergillus</taxon>
        <taxon>Aspergillus subgen. Circumdati</taxon>
    </lineage>
</organism>
<dbReference type="InterPro" id="IPR027417">
    <property type="entry name" value="P-loop_NTPase"/>
</dbReference>
<keyword evidence="6" id="KW-1185">Reference proteome</keyword>
<feature type="repeat" description="ANK" evidence="2">
    <location>
        <begin position="1050"/>
        <end position="1082"/>
    </location>
</feature>
<protein>
    <submittedName>
        <fullName evidence="5">DNA, SC001</fullName>
    </submittedName>
</protein>
<dbReference type="OMA" id="CNPEKEI"/>
<dbReference type="EMBL" id="AP007154">
    <property type="protein sequence ID" value="BAE57037.1"/>
    <property type="molecule type" value="Genomic_DNA"/>
</dbReference>
<name>Q2UN28_ASPOR</name>
<dbReference type="InterPro" id="IPR002110">
    <property type="entry name" value="Ankyrin_rpt"/>
</dbReference>
<evidence type="ECO:0000256" key="1">
    <source>
        <dbReference type="ARBA" id="ARBA00022737"/>
    </source>
</evidence>
<dbReference type="Pfam" id="PF24883">
    <property type="entry name" value="NPHP3_N"/>
    <property type="match status" value="1"/>
</dbReference>
<dbReference type="Proteomes" id="UP000006564">
    <property type="component" value="Chromosome 2"/>
</dbReference>
<feature type="repeat" description="ANK" evidence="2">
    <location>
        <begin position="917"/>
        <end position="949"/>
    </location>
</feature>
<dbReference type="RefSeq" id="XP_023089699.1">
    <property type="nucleotide sequence ID" value="XM_023234591.1"/>
</dbReference>
<dbReference type="Gene3D" id="1.25.40.20">
    <property type="entry name" value="Ankyrin repeat-containing domain"/>
    <property type="match status" value="2"/>
</dbReference>
<dbReference type="PRINTS" id="PR01415">
    <property type="entry name" value="ANKYRIN"/>
</dbReference>
<feature type="domain" description="Nephrocystin 3-like N-terminal" evidence="4">
    <location>
        <begin position="403"/>
        <end position="563"/>
    </location>
</feature>
<dbReference type="HOGENOM" id="CLU_000288_34_2_1"/>
<sequence>MATGIAMGRPSPQLDNSEYAVGWIAALLHERAAAKAMLDIVHAPPRHKHAKDHNSYTLGSINGPNGEHNVVIASLPSGRYGTVTAATAAKQMLSSFPSIKFGLMVGIGGGIPSDDHDIRLGDVVVSQPTGAFGGVRQYDCGKVTARGFEECGALNCPPEALLNAMGELQSNHEMMGGTSIPDILESMYAAYPAMADSRRGPAYIYQGADHDRLFCSDCIHEKGAKDCGGCNPEKEIKRPERLDQDPYIHYGTIASGNKVIKDAKVRDLLAKSCLCFEMEAAGLMNQFPCLVIRGICDYCDTHKNDRWQKYAAATAAAYAKELLQVTDASDIQNTPEARSVVMDNSELQLFLVLLRLICSQFSEIKTIVKGLARDQEQKDLFRWLSPLSPSARHSENQRVRVEGTSVWILEDPRFLDWSGEGPSSQALCCFGNPGAGKTIISSVVIDSIRGQITTDSTIGLAYLYGDYRDHKVQTTENILGAIVKQLLVFLSEIPQALLELYQREAKQEAPLSKVSAQTFLDVACEQFSKVYICIDAVDELKDQRTLLECLQGRSSMQLFITGRPHIRQTVQKYLKQRQEIPIEAHEGDIRRFIDREIGGPNDIEPDAMDEKLRLDIQSKVLASAKGIFLLPVLQVHAVLQAATMRRREEALKTLPSSLSGAFSGTVARIEQQPIAHSAKAKTIIAWVHLAERPVSVDELLCSLAIEDGDKAFNRRGIPVRSTLLSCCHGLVVIDQETHTVRLVHYSFQEYLNQQSKMFGLSKEEWHSQIARTCLTFLNFPEETADDYMGITLLSYAATKWGHHLRRSEYLPDSPLELAKKYLSTAQVFNNASLLLLYREMYTGRHKDHELHRVVTLAHIAAFFGIHSIMLHLTVTVDIDSRDIIGYTPLSWAANLGHMPIVKLLIEQGVSVDPQDLNGMTPLFLALKSKHEWIAELLIDYGAAVDVNDENRNTPLSYAVEYKCETAVRLLLDKGAPVDTKNKFGETPLLIAAHGGFERIVELLLERGAEVDSMDPYGRTPLLYAAISGFEKIVRLLLAKNAAVDSLDHKYGRTPLLWAIAKDHEAIARLLIDKGAAVDTVDATYGWTPLIWAAYHGWETIARLLIEKGAAIDSVDSKYGRTPLLLALEYRHEAVVKLLLSNGAAALMDSGGNFDLATWKGDGGLDGLMDHLGLTMDDLGHRLRRRTSRKPTYLEYFT</sequence>
<feature type="repeat" description="ANK" evidence="2">
    <location>
        <begin position="884"/>
        <end position="916"/>
    </location>
</feature>
<dbReference type="Gene3D" id="3.40.50.1580">
    <property type="entry name" value="Nucleoside phosphorylase domain"/>
    <property type="match status" value="1"/>
</dbReference>
<feature type="repeat" description="ANK" evidence="2">
    <location>
        <begin position="1016"/>
        <end position="1048"/>
    </location>
</feature>
<dbReference type="EMBL" id="BA000050">
    <property type="protein sequence ID" value="BAE57037.1"/>
    <property type="molecule type" value="Genomic_DNA"/>
</dbReference>
<dbReference type="PROSITE" id="PS50297">
    <property type="entry name" value="ANK_REP_REGION"/>
    <property type="match status" value="8"/>
</dbReference>